<protein>
    <recommendedName>
        <fullName evidence="1">Glyoxalase-like domain-containing protein</fullName>
    </recommendedName>
</protein>
<dbReference type="CDD" id="cd06587">
    <property type="entry name" value="VOC"/>
    <property type="match status" value="1"/>
</dbReference>
<reference evidence="2 3" key="1">
    <citation type="journal article" date="2014" name="J. Biotechnol.">
        <title>Complete genome sequence of the actinobacterium Amycolatopsis japonica MG417-CF17(T) (=DSM 44213T) producing (S,S)-N,N'-ethylenediaminedisuccinic acid.</title>
        <authorList>
            <person name="Stegmann E."/>
            <person name="Albersmeier A."/>
            <person name="Spohn M."/>
            <person name="Gert H."/>
            <person name="Weber T."/>
            <person name="Wohlleben W."/>
            <person name="Kalinowski J."/>
            <person name="Ruckert C."/>
        </authorList>
    </citation>
    <scope>NUCLEOTIDE SEQUENCE [LARGE SCALE GENOMIC DNA]</scope>
    <source>
        <strain evidence="3">MG417-CF17 (DSM 44213)</strain>
    </source>
</reference>
<dbReference type="InterPro" id="IPR041581">
    <property type="entry name" value="Glyoxalase_6"/>
</dbReference>
<dbReference type="PANTHER" id="PTHR35908">
    <property type="entry name" value="HYPOTHETICAL FUSION PROTEIN"/>
    <property type="match status" value="1"/>
</dbReference>
<dbReference type="eggNOG" id="COG0346">
    <property type="taxonomic scope" value="Bacteria"/>
</dbReference>
<dbReference type="HOGENOM" id="CLU_108054_0_0_11"/>
<sequence>MTSRFEWATMDSVDPRRLADFWCGVLGYVVYEDKNGAVVEIGPDPESPDEQRLAALRGGPAVPNMVFVRVPETKTVAKNRVHFEICPIDCDQQTELERLLALGASKTDVGQGDGRSWVVLADPEGNEFCLTRSLAPGEFAL</sequence>
<organism evidence="2 3">
    <name type="scientific">Amycolatopsis japonica</name>
    <dbReference type="NCBI Taxonomy" id="208439"/>
    <lineage>
        <taxon>Bacteria</taxon>
        <taxon>Bacillati</taxon>
        <taxon>Actinomycetota</taxon>
        <taxon>Actinomycetes</taxon>
        <taxon>Pseudonocardiales</taxon>
        <taxon>Pseudonocardiaceae</taxon>
        <taxon>Amycolatopsis</taxon>
        <taxon>Amycolatopsis japonica group</taxon>
    </lineage>
</organism>
<dbReference type="RefSeq" id="WP_038512414.1">
    <property type="nucleotide sequence ID" value="NZ_CP008953.1"/>
</dbReference>
<dbReference type="AlphaFoldDB" id="A0A075UT74"/>
<dbReference type="KEGG" id="aja:AJAP_16375"/>
<evidence type="ECO:0000313" key="3">
    <source>
        <dbReference type="Proteomes" id="UP000028492"/>
    </source>
</evidence>
<name>A0A075UT74_9PSEU</name>
<dbReference type="Pfam" id="PF18029">
    <property type="entry name" value="Glyoxalase_6"/>
    <property type="match status" value="1"/>
</dbReference>
<dbReference type="EMBL" id="CP008953">
    <property type="protein sequence ID" value="AIG76148.1"/>
    <property type="molecule type" value="Genomic_DNA"/>
</dbReference>
<dbReference type="PANTHER" id="PTHR35908:SF1">
    <property type="entry name" value="CONSERVED PROTEIN"/>
    <property type="match status" value="1"/>
</dbReference>
<dbReference type="Proteomes" id="UP000028492">
    <property type="component" value="Chromosome"/>
</dbReference>
<evidence type="ECO:0000313" key="2">
    <source>
        <dbReference type="EMBL" id="AIG76148.1"/>
    </source>
</evidence>
<dbReference type="Gene3D" id="3.10.180.10">
    <property type="entry name" value="2,3-Dihydroxybiphenyl 1,2-Dioxygenase, domain 1"/>
    <property type="match status" value="1"/>
</dbReference>
<accession>A0A075UT74</accession>
<proteinExistence type="predicted"/>
<dbReference type="SUPFAM" id="SSF54593">
    <property type="entry name" value="Glyoxalase/Bleomycin resistance protein/Dihydroxybiphenyl dioxygenase"/>
    <property type="match status" value="1"/>
</dbReference>
<dbReference type="STRING" id="208439.AJAP_16375"/>
<evidence type="ECO:0000259" key="1">
    <source>
        <dbReference type="Pfam" id="PF18029"/>
    </source>
</evidence>
<gene>
    <name evidence="2" type="ORF">AJAP_16375</name>
</gene>
<feature type="domain" description="Glyoxalase-like" evidence="1">
    <location>
        <begin position="8"/>
        <end position="131"/>
    </location>
</feature>
<dbReference type="InterPro" id="IPR029068">
    <property type="entry name" value="Glyas_Bleomycin-R_OHBP_Dase"/>
</dbReference>
<keyword evidence="3" id="KW-1185">Reference proteome</keyword>